<comment type="similarity">
    <text evidence="4">Belongs to the TonB-dependent receptor family.</text>
</comment>
<reference evidence="7 8" key="1">
    <citation type="submission" date="2017-11" db="EMBL/GenBank/DDBJ databases">
        <title>Genomic Encyclopedia of Archaeal and Bacterial Type Strains, Phase II (KMG-II): From Individual Species to Whole Genera.</title>
        <authorList>
            <person name="Goeker M."/>
        </authorList>
    </citation>
    <scope>NUCLEOTIDE SEQUENCE [LARGE SCALE GENOMIC DNA]</scope>
    <source>
        <strain evidence="7 8">DSM 28175</strain>
    </source>
</reference>
<feature type="domain" description="Secretin/TonB short N-terminal" evidence="5">
    <location>
        <begin position="65"/>
        <end position="114"/>
    </location>
</feature>
<dbReference type="Pfam" id="PF07715">
    <property type="entry name" value="Plug"/>
    <property type="match status" value="1"/>
</dbReference>
<proteinExistence type="inferred from homology"/>
<dbReference type="GO" id="GO:0009279">
    <property type="term" value="C:cell outer membrane"/>
    <property type="evidence" value="ECO:0007669"/>
    <property type="project" value="UniProtKB-SubCell"/>
</dbReference>
<keyword evidence="4" id="KW-0812">Transmembrane</keyword>
<dbReference type="Pfam" id="PF07660">
    <property type="entry name" value="STN"/>
    <property type="match status" value="1"/>
</dbReference>
<dbReference type="Gene3D" id="3.55.50.30">
    <property type="match status" value="1"/>
</dbReference>
<comment type="caution">
    <text evidence="7">The sequence shown here is derived from an EMBL/GenBank/DDBJ whole genome shotgun (WGS) entry which is preliminary data.</text>
</comment>
<keyword evidence="4" id="KW-1134">Transmembrane beta strand</keyword>
<evidence type="ECO:0000256" key="3">
    <source>
        <dbReference type="ARBA" id="ARBA00023237"/>
    </source>
</evidence>
<evidence type="ECO:0000256" key="2">
    <source>
        <dbReference type="ARBA" id="ARBA00023136"/>
    </source>
</evidence>
<dbReference type="Pfam" id="PF13715">
    <property type="entry name" value="CarbopepD_reg_2"/>
    <property type="match status" value="1"/>
</dbReference>
<dbReference type="InterPro" id="IPR023997">
    <property type="entry name" value="TonB-dep_OMP_SusC/RagA_CS"/>
</dbReference>
<gene>
    <name evidence="7" type="ORF">CLV57_2370</name>
</gene>
<dbReference type="InterPro" id="IPR011662">
    <property type="entry name" value="Secretin/TonB_short_N"/>
</dbReference>
<dbReference type="Gene3D" id="2.170.130.10">
    <property type="entry name" value="TonB-dependent receptor, plug domain"/>
    <property type="match status" value="1"/>
</dbReference>
<dbReference type="InterPro" id="IPR023996">
    <property type="entry name" value="TonB-dep_OMP_SusC/RagA"/>
</dbReference>
<dbReference type="InterPro" id="IPR039426">
    <property type="entry name" value="TonB-dep_rcpt-like"/>
</dbReference>
<dbReference type="Gene3D" id="2.60.40.1120">
    <property type="entry name" value="Carboxypeptidase-like, regulatory domain"/>
    <property type="match status" value="1"/>
</dbReference>
<dbReference type="FunFam" id="2.170.130.10:FF:000003">
    <property type="entry name" value="SusC/RagA family TonB-linked outer membrane protein"/>
    <property type="match status" value="1"/>
</dbReference>
<organism evidence="7 8">
    <name type="scientific">Mucilaginibacter auburnensis</name>
    <dbReference type="NCBI Taxonomy" id="1457233"/>
    <lineage>
        <taxon>Bacteria</taxon>
        <taxon>Pseudomonadati</taxon>
        <taxon>Bacteroidota</taxon>
        <taxon>Sphingobacteriia</taxon>
        <taxon>Sphingobacteriales</taxon>
        <taxon>Sphingobacteriaceae</taxon>
        <taxon>Mucilaginibacter</taxon>
    </lineage>
</organism>
<dbReference type="Proteomes" id="UP000242687">
    <property type="component" value="Unassembled WGS sequence"/>
</dbReference>
<dbReference type="SUPFAM" id="SSF56935">
    <property type="entry name" value="Porins"/>
    <property type="match status" value="1"/>
</dbReference>
<accession>A0A2H9VLP5</accession>
<protein>
    <submittedName>
        <fullName evidence="7">TonB-linked SusC/RagA family outer membrane protein</fullName>
    </submittedName>
</protein>
<sequence>MKLKPLIITFMRITFLQLVLILTMIGTSLAKDGKAQIALQQIISINESNVQLRSVLSELEETYNVNFFYSDQLVNAKQRVNVVARQKKLGDVLKDLFDPLNLTFESVNGVIVIKNSGKIEAAADIAVTGRVVEEKTGQPLTGVTVKIKGTTIAVATDIDGFYKITVPNAETVLVFSFLGYDDAERKVGTTRNINVTLKEKLSNLDEVIIVGFGQQKKESVVGAISQVSGKILERTGGVTSLGAALTGNIPGLVTTATTGMPGEENPTILIRGQTSWNNSAPLVLIDNIKRSINDIDINSVATISVLKDASATAIFGVEGANGVILITTKRGQEGSAKVDVNLNVTGKTVSKLPNKYDAYDALRLKNKIVEYELSTVPGVWSFITPQDIINKYRNQTTQEQRERYPNIDWQDYLFRDYALSTNPNVNISGGSKFVKYFANVDYVHEGDLFKTMDVGRGYTPKFEYNRLNSRTNFDFQLSKSTSLKVNLSGSNGVRTSPGGVGADNVTNLMSGVYFMAGDVFYPRYSDGSWGYFPPAEVETPNPAKELATAGVRDRVDTRLYTDFSLDQDLGFITKGLKFRGTLAWDYNFRENGRGIADGADGFRKYIDPLTGTPTYKYLLDANTNFDWMPSLTWSSQGGSMDDGFTSRNLNYQMQLNYATTVLKKHNVTLMGTFLRRENAGGGGIPGYREDWVFRTTYNYAGKYLLEYNGAYNGSERFAPQYRFGFFQSGAIGWLISEEKFIKENAKWIDMLKVKGSYGQIGDDSGSRWLYMDIWASGGNTALGIFPGAGETSPYPWLRRTQIGNPNVKWETVTKKNVGLEFSIFKGLISGSVDVFEDYRTNILIAGGQRAMPSYFGVTPPTSNLGRVRAKGYEIELRFSKNVSKSTRVWMNANLTYAKDRIEFADDPALRQGFLNRAGYANGQATSYISNGNYNTWDQVYGATPYVNSDSKIPGGMFIVDFDGDGVIDFDQVPYGYSGNPQHTLSMSFGVDWKGFSGFFQLYGVNNVSRYVNQESFTRTYRNTAYDVGSYWSKTNTNADAQMPRLYSYPHVSYLGDQFMYDGSYIRLKNAEIAYTFNNGLIKKIGINSLRMFLNGNNLWMWSRMPDDRESNTAGGTTVNNAYPTVRRFNLGMRISL</sequence>
<evidence type="ECO:0000313" key="7">
    <source>
        <dbReference type="EMBL" id="PJJ79244.1"/>
    </source>
</evidence>
<keyword evidence="8" id="KW-1185">Reference proteome</keyword>
<name>A0A2H9VLP5_9SPHI</name>
<dbReference type="InterPro" id="IPR008969">
    <property type="entry name" value="CarboxyPept-like_regulatory"/>
</dbReference>
<evidence type="ECO:0000259" key="6">
    <source>
        <dbReference type="Pfam" id="PF07715"/>
    </source>
</evidence>
<keyword evidence="1 4" id="KW-0813">Transport</keyword>
<dbReference type="InterPro" id="IPR012910">
    <property type="entry name" value="Plug_dom"/>
</dbReference>
<dbReference type="SUPFAM" id="SSF49464">
    <property type="entry name" value="Carboxypeptidase regulatory domain-like"/>
    <property type="match status" value="1"/>
</dbReference>
<dbReference type="EMBL" id="PGFJ01000002">
    <property type="protein sequence ID" value="PJJ79244.1"/>
    <property type="molecule type" value="Genomic_DNA"/>
</dbReference>
<dbReference type="AlphaFoldDB" id="A0A2H9VLP5"/>
<evidence type="ECO:0000256" key="1">
    <source>
        <dbReference type="ARBA" id="ARBA00022448"/>
    </source>
</evidence>
<evidence type="ECO:0000313" key="8">
    <source>
        <dbReference type="Proteomes" id="UP000242687"/>
    </source>
</evidence>
<feature type="domain" description="TonB-dependent receptor plug" evidence="6">
    <location>
        <begin position="217"/>
        <end position="323"/>
    </location>
</feature>
<evidence type="ECO:0000256" key="4">
    <source>
        <dbReference type="PROSITE-ProRule" id="PRU01360"/>
    </source>
</evidence>
<dbReference type="NCBIfam" id="TIGR04057">
    <property type="entry name" value="SusC_RagA_signa"/>
    <property type="match status" value="1"/>
</dbReference>
<dbReference type="NCBIfam" id="TIGR04056">
    <property type="entry name" value="OMP_RagA_SusC"/>
    <property type="match status" value="1"/>
</dbReference>
<evidence type="ECO:0000259" key="5">
    <source>
        <dbReference type="Pfam" id="PF07660"/>
    </source>
</evidence>
<dbReference type="PROSITE" id="PS52016">
    <property type="entry name" value="TONB_DEPENDENT_REC_3"/>
    <property type="match status" value="1"/>
</dbReference>
<keyword evidence="3 4" id="KW-0998">Cell outer membrane</keyword>
<comment type="subcellular location">
    <subcellularLocation>
        <location evidence="4">Cell outer membrane</location>
        <topology evidence="4">Multi-pass membrane protein</topology>
    </subcellularLocation>
</comment>
<keyword evidence="2 4" id="KW-0472">Membrane</keyword>
<dbReference type="InterPro" id="IPR037066">
    <property type="entry name" value="Plug_dom_sf"/>
</dbReference>